<keyword evidence="3" id="KW-0285">Flavoprotein</keyword>
<dbReference type="Gene3D" id="3.50.50.60">
    <property type="entry name" value="FAD/NAD(P)-binding domain"/>
    <property type="match status" value="2"/>
</dbReference>
<dbReference type="GO" id="GO:0016491">
    <property type="term" value="F:oxidoreductase activity"/>
    <property type="evidence" value="ECO:0007669"/>
    <property type="project" value="UniProtKB-KW"/>
</dbReference>
<reference evidence="9 10" key="1">
    <citation type="submission" date="2015-01" db="EMBL/GenBank/DDBJ databases">
        <title>Genome sequencing of Jeotgalibacillus soli.</title>
        <authorList>
            <person name="Goh K.M."/>
            <person name="Chan K.-G."/>
            <person name="Yaakop A.S."/>
            <person name="Ee R."/>
            <person name="Gan H.M."/>
            <person name="Chan C.S."/>
        </authorList>
    </citation>
    <scope>NUCLEOTIDE SEQUENCE [LARGE SCALE GENOMIC DNA]</scope>
    <source>
        <strain evidence="9 10">P9</strain>
    </source>
</reference>
<dbReference type="InterPro" id="IPR036188">
    <property type="entry name" value="FAD/NAD-bd_sf"/>
</dbReference>
<organism evidence="9 10">
    <name type="scientific">Jeotgalibacillus soli</name>
    <dbReference type="NCBI Taxonomy" id="889306"/>
    <lineage>
        <taxon>Bacteria</taxon>
        <taxon>Bacillati</taxon>
        <taxon>Bacillota</taxon>
        <taxon>Bacilli</taxon>
        <taxon>Bacillales</taxon>
        <taxon>Caryophanaceae</taxon>
        <taxon>Jeotgalibacillus</taxon>
    </lineage>
</organism>
<evidence type="ECO:0000256" key="6">
    <source>
        <dbReference type="ARBA" id="ARBA00023284"/>
    </source>
</evidence>
<dbReference type="PRINTS" id="PR00411">
    <property type="entry name" value="PNDRDTASEI"/>
</dbReference>
<accession>A0A0C2V9M8</accession>
<dbReference type="STRING" id="889306.KP78_20110"/>
<dbReference type="PRINTS" id="PR00368">
    <property type="entry name" value="FADPNR"/>
</dbReference>
<evidence type="ECO:0008006" key="11">
    <source>
        <dbReference type="Google" id="ProtNLM"/>
    </source>
</evidence>
<dbReference type="Proteomes" id="UP000031938">
    <property type="component" value="Unassembled WGS sequence"/>
</dbReference>
<protein>
    <recommendedName>
        <fullName evidence="11">CoA-disulfide reductase</fullName>
    </recommendedName>
</protein>
<feature type="domain" description="Pyridine nucleotide-disulphide oxidoreductase dimerisation" evidence="7">
    <location>
        <begin position="330"/>
        <end position="431"/>
    </location>
</feature>
<evidence type="ECO:0000313" key="10">
    <source>
        <dbReference type="Proteomes" id="UP000031938"/>
    </source>
</evidence>
<gene>
    <name evidence="9" type="ORF">KP78_20110</name>
</gene>
<evidence type="ECO:0000256" key="5">
    <source>
        <dbReference type="ARBA" id="ARBA00023002"/>
    </source>
</evidence>
<dbReference type="SUPFAM" id="SSF51905">
    <property type="entry name" value="FAD/NAD(P)-binding domain"/>
    <property type="match status" value="2"/>
</dbReference>
<comment type="similarity">
    <text evidence="2">Belongs to the class-III pyridine nucleotide-disulfide oxidoreductase family.</text>
</comment>
<dbReference type="Pfam" id="PF02852">
    <property type="entry name" value="Pyr_redox_dim"/>
    <property type="match status" value="1"/>
</dbReference>
<dbReference type="RefSeq" id="WP_041088361.1">
    <property type="nucleotide sequence ID" value="NZ_JXRP01000017.1"/>
</dbReference>
<dbReference type="NCBIfam" id="NF010037">
    <property type="entry name" value="PRK13512.1"/>
    <property type="match status" value="1"/>
</dbReference>
<evidence type="ECO:0000256" key="3">
    <source>
        <dbReference type="ARBA" id="ARBA00022630"/>
    </source>
</evidence>
<evidence type="ECO:0000313" key="9">
    <source>
        <dbReference type="EMBL" id="KIL45662.1"/>
    </source>
</evidence>
<dbReference type="InterPro" id="IPR023753">
    <property type="entry name" value="FAD/NAD-binding_dom"/>
</dbReference>
<dbReference type="InterPro" id="IPR016156">
    <property type="entry name" value="FAD/NAD-linked_Rdtase_dimer_sf"/>
</dbReference>
<comment type="cofactor">
    <cofactor evidence="1">
        <name>FAD</name>
        <dbReference type="ChEBI" id="CHEBI:57692"/>
    </cofactor>
</comment>
<keyword evidence="4" id="KW-0274">FAD</keyword>
<dbReference type="AlphaFoldDB" id="A0A0C2V9M8"/>
<dbReference type="EMBL" id="JXRP01000017">
    <property type="protein sequence ID" value="KIL45662.1"/>
    <property type="molecule type" value="Genomic_DNA"/>
</dbReference>
<keyword evidence="5" id="KW-0560">Oxidoreductase</keyword>
<proteinExistence type="inferred from homology"/>
<feature type="domain" description="FAD/NAD(P)-binding" evidence="8">
    <location>
        <begin position="3"/>
        <end position="294"/>
    </location>
</feature>
<sequence length="451" mass="50067">MKKKVLVIGGVAGGATFASQLRILDDEAEIIVFEKDGTMSFANCGLPYYLGGVVKKEEQLIAATPESFSQNKNIEVRVRHEIIKIDRPAKKIIVQDHIKNLRYEETYDQLILSPGATPVVPEIEGLAHARCYTLRTFEDMLRIDQQIKENNFSSVCIVGGGFIGLEMAENFKARGLEVFLLERSSHVMKIMDNDMGEMIEKEIVNQGVHVYTDTTIKQIENNGRTMHLSNRATIHTDFLLLAVGVKPNTALAEQSNLEIGITGGIKVNSFMQTSDPDVYAVGDAIETIDFITHAPKRVPLAWVTHREAYIAARHITEQPLPFKGVLGTSICKVFDLTVSMLGHSEQSLTEQGIPFKTITHYSRQHAGYYPGSEKLTIKVHFSEEDGKIYGVQIIGKDGVDKRMDILSTAIKAGLSVTDLQEIEVAYAPPFSAPKDPINMIGYKAYPIVKNK</sequence>
<keyword evidence="10" id="KW-1185">Reference proteome</keyword>
<keyword evidence="6" id="KW-0676">Redox-active center</keyword>
<evidence type="ECO:0000256" key="2">
    <source>
        <dbReference type="ARBA" id="ARBA00009130"/>
    </source>
</evidence>
<evidence type="ECO:0000256" key="1">
    <source>
        <dbReference type="ARBA" id="ARBA00001974"/>
    </source>
</evidence>
<dbReference type="PANTHER" id="PTHR43429">
    <property type="entry name" value="PYRIDINE NUCLEOTIDE-DISULFIDE OXIDOREDUCTASE DOMAIN-CONTAINING"/>
    <property type="match status" value="1"/>
</dbReference>
<dbReference type="PATRIC" id="fig|889306.3.peg.2028"/>
<evidence type="ECO:0000259" key="7">
    <source>
        <dbReference type="Pfam" id="PF02852"/>
    </source>
</evidence>
<comment type="caution">
    <text evidence="9">The sequence shown here is derived from an EMBL/GenBank/DDBJ whole genome shotgun (WGS) entry which is preliminary data.</text>
</comment>
<dbReference type="SUPFAM" id="SSF55424">
    <property type="entry name" value="FAD/NAD-linked reductases, dimerisation (C-terminal) domain"/>
    <property type="match status" value="1"/>
</dbReference>
<name>A0A0C2V9M8_9BACL</name>
<dbReference type="OrthoDB" id="9792592at2"/>
<evidence type="ECO:0000256" key="4">
    <source>
        <dbReference type="ARBA" id="ARBA00022827"/>
    </source>
</evidence>
<dbReference type="PANTHER" id="PTHR43429:SF1">
    <property type="entry name" value="NAD(P)H SULFUR OXIDOREDUCTASE (COA-DEPENDENT)"/>
    <property type="match status" value="1"/>
</dbReference>
<dbReference type="InterPro" id="IPR004099">
    <property type="entry name" value="Pyr_nucl-diS_OxRdtase_dimer"/>
</dbReference>
<dbReference type="InterPro" id="IPR050260">
    <property type="entry name" value="FAD-bd_OxRdtase"/>
</dbReference>
<dbReference type="Pfam" id="PF07992">
    <property type="entry name" value="Pyr_redox_2"/>
    <property type="match status" value="1"/>
</dbReference>
<evidence type="ECO:0000259" key="8">
    <source>
        <dbReference type="Pfam" id="PF07992"/>
    </source>
</evidence>